<keyword evidence="3" id="KW-1185">Reference proteome</keyword>
<comment type="caution">
    <text evidence="2">The sequence shown here is derived from an EMBL/GenBank/DDBJ whole genome shotgun (WGS) entry which is preliminary data.</text>
</comment>
<dbReference type="Proteomes" id="UP000268007">
    <property type="component" value="Unassembled WGS sequence"/>
</dbReference>
<feature type="transmembrane region" description="Helical" evidence="1">
    <location>
        <begin position="148"/>
        <end position="167"/>
    </location>
</feature>
<organism evidence="2 3">
    <name type="scientific">Mucilaginibacter gracilis</name>
    <dbReference type="NCBI Taxonomy" id="423350"/>
    <lineage>
        <taxon>Bacteria</taxon>
        <taxon>Pseudomonadati</taxon>
        <taxon>Bacteroidota</taxon>
        <taxon>Sphingobacteriia</taxon>
        <taxon>Sphingobacteriales</taxon>
        <taxon>Sphingobacteriaceae</taxon>
        <taxon>Mucilaginibacter</taxon>
    </lineage>
</organism>
<keyword evidence="1" id="KW-1133">Transmembrane helix</keyword>
<sequence length="258" mass="29475">MNNIFSLKRFAILFKKHTIEHYKGYLMSLGVLFGLLAISFGSSVFKSKMPVSIGNQMINYIVCLLLSGTIFTSNVFNNLGDKRKTIATLTLPASIFEKYMVGWVYSYLIFQILFTALFYALLFIISIMGNWPAGSVHYLDLFSADQKVYFVFPGYIILHAITLYGAIYFKKMHFIKTASSLFIIGLILWVLNDQVLEAVMGVKISGNPPFGGLSFNQNNQFYNLEMGDMYFKWTIILFMVLSAILWAASYFRLKEKQV</sequence>
<name>A0A495J5F3_9SPHI</name>
<feature type="transmembrane region" description="Helical" evidence="1">
    <location>
        <begin position="57"/>
        <end position="76"/>
    </location>
</feature>
<feature type="transmembrane region" description="Helical" evidence="1">
    <location>
        <begin position="104"/>
        <end position="128"/>
    </location>
</feature>
<feature type="transmembrane region" description="Helical" evidence="1">
    <location>
        <begin position="25"/>
        <end position="45"/>
    </location>
</feature>
<evidence type="ECO:0000256" key="1">
    <source>
        <dbReference type="SAM" id="Phobius"/>
    </source>
</evidence>
<dbReference type="AlphaFoldDB" id="A0A495J5F3"/>
<reference evidence="2 3" key="1">
    <citation type="submission" date="2018-10" db="EMBL/GenBank/DDBJ databases">
        <title>Genomic Encyclopedia of Archaeal and Bacterial Type Strains, Phase II (KMG-II): from individual species to whole genera.</title>
        <authorList>
            <person name="Goeker M."/>
        </authorList>
    </citation>
    <scope>NUCLEOTIDE SEQUENCE [LARGE SCALE GENOMIC DNA]</scope>
    <source>
        <strain evidence="2 3">DSM 18602</strain>
    </source>
</reference>
<feature type="transmembrane region" description="Helical" evidence="1">
    <location>
        <begin position="230"/>
        <end position="251"/>
    </location>
</feature>
<evidence type="ECO:0000313" key="2">
    <source>
        <dbReference type="EMBL" id="RKR83638.1"/>
    </source>
</evidence>
<keyword evidence="1" id="KW-0812">Transmembrane</keyword>
<gene>
    <name evidence="2" type="ORF">BDD43_3849</name>
</gene>
<evidence type="ECO:0000313" key="3">
    <source>
        <dbReference type="Proteomes" id="UP000268007"/>
    </source>
</evidence>
<dbReference type="OrthoDB" id="1523880at2"/>
<evidence type="ECO:0008006" key="4">
    <source>
        <dbReference type="Google" id="ProtNLM"/>
    </source>
</evidence>
<dbReference type="EMBL" id="RBKU01000001">
    <property type="protein sequence ID" value="RKR83638.1"/>
    <property type="molecule type" value="Genomic_DNA"/>
</dbReference>
<proteinExistence type="predicted"/>
<feature type="transmembrane region" description="Helical" evidence="1">
    <location>
        <begin position="174"/>
        <end position="191"/>
    </location>
</feature>
<accession>A0A495J5F3</accession>
<keyword evidence="1" id="KW-0472">Membrane</keyword>
<protein>
    <recommendedName>
        <fullName evidence="4">ABC-2 type transport system permease protein</fullName>
    </recommendedName>
</protein>
<dbReference type="RefSeq" id="WP_121199112.1">
    <property type="nucleotide sequence ID" value="NZ_RBKU01000001.1"/>
</dbReference>